<dbReference type="Proteomes" id="UP000295172">
    <property type="component" value="Unassembled WGS sequence"/>
</dbReference>
<evidence type="ECO:0000313" key="1">
    <source>
        <dbReference type="EMBL" id="TDD15775.1"/>
    </source>
</evidence>
<comment type="caution">
    <text evidence="1">The sequence shown here is derived from an EMBL/GenBank/DDBJ whole genome shotgun (WGS) entry which is preliminary data.</text>
</comment>
<gene>
    <name evidence="1" type="ORF">E1218_30975</name>
</gene>
<dbReference type="EMBL" id="SMKR01000193">
    <property type="protein sequence ID" value="TDD15775.1"/>
    <property type="molecule type" value="Genomic_DNA"/>
</dbReference>
<sequence length="83" mass="9207">MSRRRVLTLEQSWADRLGIDSADAVRDELAARFEHLSRFVLAGEMPRRDAVSAEAATAYGDLWVLAGFLADARQVMAGKGVEW</sequence>
<evidence type="ECO:0000313" key="2">
    <source>
        <dbReference type="Proteomes" id="UP000295172"/>
    </source>
</evidence>
<dbReference type="RefSeq" id="WP_132326595.1">
    <property type="nucleotide sequence ID" value="NZ_SMKR01000193.1"/>
</dbReference>
<proteinExistence type="predicted"/>
<protein>
    <submittedName>
        <fullName evidence="1">Uncharacterized protein</fullName>
    </submittedName>
</protein>
<accession>A0A4R4WJH9</accession>
<keyword evidence="2" id="KW-1185">Reference proteome</keyword>
<name>A0A4R4WJH9_9ACTN</name>
<reference evidence="1 2" key="1">
    <citation type="submission" date="2019-02" db="EMBL/GenBank/DDBJ databases">
        <title>Draft genome sequences of novel Actinobacteria.</title>
        <authorList>
            <person name="Sahin N."/>
            <person name="Ay H."/>
            <person name="Saygin H."/>
        </authorList>
    </citation>
    <scope>NUCLEOTIDE SEQUENCE [LARGE SCALE GENOMIC DNA]</scope>
    <source>
        <strain evidence="1 2">16K104</strain>
    </source>
</reference>
<dbReference type="AlphaFoldDB" id="A0A4R4WJH9"/>
<organism evidence="1 2">
    <name type="scientific">Kribbella turkmenica</name>
    <dbReference type="NCBI Taxonomy" id="2530375"/>
    <lineage>
        <taxon>Bacteria</taxon>
        <taxon>Bacillati</taxon>
        <taxon>Actinomycetota</taxon>
        <taxon>Actinomycetes</taxon>
        <taxon>Propionibacteriales</taxon>
        <taxon>Kribbellaceae</taxon>
        <taxon>Kribbella</taxon>
    </lineage>
</organism>
<dbReference type="OrthoDB" id="3830149at2"/>